<dbReference type="SMART" id="SM00304">
    <property type="entry name" value="HAMP"/>
    <property type="match status" value="2"/>
</dbReference>
<evidence type="ECO:0000313" key="15">
    <source>
        <dbReference type="Proteomes" id="UP001281656"/>
    </source>
</evidence>
<organism evidence="14 15">
    <name type="scientific">Clostridium tanneri</name>
    <dbReference type="NCBI Taxonomy" id="3037988"/>
    <lineage>
        <taxon>Bacteria</taxon>
        <taxon>Bacillati</taxon>
        <taxon>Bacillota</taxon>
        <taxon>Clostridia</taxon>
        <taxon>Eubacteriales</taxon>
        <taxon>Clostridiaceae</taxon>
        <taxon>Clostridium</taxon>
    </lineage>
</organism>
<comment type="similarity">
    <text evidence="8">Belongs to the methyl-accepting chemotaxis (MCP) protein family.</text>
</comment>
<feature type="transmembrane region" description="Helical" evidence="11">
    <location>
        <begin position="15"/>
        <end position="36"/>
    </location>
</feature>
<dbReference type="PANTHER" id="PTHR32089">
    <property type="entry name" value="METHYL-ACCEPTING CHEMOTAXIS PROTEIN MCPB"/>
    <property type="match status" value="1"/>
</dbReference>
<evidence type="ECO:0000259" key="12">
    <source>
        <dbReference type="PROSITE" id="PS50111"/>
    </source>
</evidence>
<evidence type="ECO:0000259" key="13">
    <source>
        <dbReference type="PROSITE" id="PS50885"/>
    </source>
</evidence>
<gene>
    <name evidence="14" type="ORF">P8V03_15295</name>
</gene>
<feature type="transmembrane region" description="Helical" evidence="11">
    <location>
        <begin position="287"/>
        <end position="307"/>
    </location>
</feature>
<evidence type="ECO:0000256" key="7">
    <source>
        <dbReference type="ARBA" id="ARBA00023224"/>
    </source>
</evidence>
<evidence type="ECO:0000256" key="3">
    <source>
        <dbReference type="ARBA" id="ARBA00022500"/>
    </source>
</evidence>
<dbReference type="InterPro" id="IPR033479">
    <property type="entry name" value="dCache_1"/>
</dbReference>
<dbReference type="PANTHER" id="PTHR32089:SF114">
    <property type="entry name" value="METHYL-ACCEPTING CHEMOTAXIS PROTEIN MCPB"/>
    <property type="match status" value="1"/>
</dbReference>
<evidence type="ECO:0000256" key="6">
    <source>
        <dbReference type="ARBA" id="ARBA00023136"/>
    </source>
</evidence>
<sequence length="667" mass="72915">MKLKAIKVKSIKSKLTVSMISICVISVLALGIASYLQTKSLLAKKLEVTSKQTLSEVNSSLNNYFEGISVQMKMASNNVNFSEIDLSEGRIEFTKKYLEDMKKSSESIIRTFYGTESGKFAIYPQVELGNDFSYKNRDWYTLAVNNKGKTVFTDPYKDIVTNKITITAARAVELNGKLVGVAAMDLSLDVLSDTFSKSKVGETGYISIFDKKGIIISHPNKEFIGTDTPTKQSFWKEVKENKSGFISYSFEGQSKFASYATNEVAGWKLLGTMNESELLKDVNTIKYLIFVTILVVTVLASIIAFLLSRGIGNNINRIKTSFSKAAQGDLTTVVDIKSEDELGELGDDFNLMMLNLSNLMKNLGLSSKTILEASSNIAGMSEETTASINEVSKAIGEISHGATNQAQNAQQGASNMGELAQKLDQITESTIEVSEISSETQKLSSKGLQMVETLTLKSEIAKKSSEHVSGIVEEVNNSISQITSISESISQITEQTNLLSLNASIEAARAGEAGRGFAVVADEIRKLAEQSRNSTEEIKKIVEDIQSKSMTAVSAMGNSESIIKEQEEAVIETKEIFNNIINGVILLTDKISKIQYSITDINGNKNIVASQIQDISGVSEEIASGTEEVSAATEEVNSTMDELTKYAEDLQELAEKLQEEMNKFKVN</sequence>
<dbReference type="SUPFAM" id="SSF103190">
    <property type="entry name" value="Sensory domain-like"/>
    <property type="match status" value="1"/>
</dbReference>
<dbReference type="SMART" id="SM00283">
    <property type="entry name" value="MA"/>
    <property type="match status" value="1"/>
</dbReference>
<dbReference type="Gene3D" id="6.10.340.10">
    <property type="match status" value="1"/>
</dbReference>
<comment type="subcellular location">
    <subcellularLocation>
        <location evidence="1">Cell membrane</location>
        <topology evidence="1">Multi-pass membrane protein</topology>
    </subcellularLocation>
</comment>
<dbReference type="CDD" id="cd11386">
    <property type="entry name" value="MCP_signal"/>
    <property type="match status" value="1"/>
</dbReference>
<keyword evidence="6 11" id="KW-0472">Membrane</keyword>
<evidence type="ECO:0000256" key="9">
    <source>
        <dbReference type="PROSITE-ProRule" id="PRU00284"/>
    </source>
</evidence>
<keyword evidence="4 11" id="KW-0812">Transmembrane</keyword>
<dbReference type="PRINTS" id="PR00260">
    <property type="entry name" value="CHEMTRNSDUCR"/>
</dbReference>
<comment type="caution">
    <text evidence="14">The sequence shown here is derived from an EMBL/GenBank/DDBJ whole genome shotgun (WGS) entry which is preliminary data.</text>
</comment>
<dbReference type="PROSITE" id="PS50111">
    <property type="entry name" value="CHEMOTAXIS_TRANSDUC_2"/>
    <property type="match status" value="1"/>
</dbReference>
<keyword evidence="10" id="KW-0175">Coiled coil</keyword>
<dbReference type="Pfam" id="PF02743">
    <property type="entry name" value="dCache_1"/>
    <property type="match status" value="1"/>
</dbReference>
<dbReference type="CDD" id="cd06225">
    <property type="entry name" value="HAMP"/>
    <property type="match status" value="1"/>
</dbReference>
<evidence type="ECO:0000256" key="4">
    <source>
        <dbReference type="ARBA" id="ARBA00022692"/>
    </source>
</evidence>
<dbReference type="Gene3D" id="1.10.287.950">
    <property type="entry name" value="Methyl-accepting chemotaxis protein"/>
    <property type="match status" value="1"/>
</dbReference>
<dbReference type="Pfam" id="PF00015">
    <property type="entry name" value="MCPsignal"/>
    <property type="match status" value="1"/>
</dbReference>
<dbReference type="CDD" id="cd12912">
    <property type="entry name" value="PDC2_MCP_like"/>
    <property type="match status" value="1"/>
</dbReference>
<dbReference type="CDD" id="cd12913">
    <property type="entry name" value="PDC1_MCP_like"/>
    <property type="match status" value="1"/>
</dbReference>
<proteinExistence type="inferred from homology"/>
<keyword evidence="15" id="KW-1185">Reference proteome</keyword>
<evidence type="ECO:0000256" key="11">
    <source>
        <dbReference type="SAM" id="Phobius"/>
    </source>
</evidence>
<keyword evidence="7 9" id="KW-0807">Transducer</keyword>
<keyword evidence="3" id="KW-0145">Chemotaxis</keyword>
<reference evidence="14 15" key="1">
    <citation type="submission" date="2023-04" db="EMBL/GenBank/DDBJ databases">
        <title>Clostridium tannerae sp. nov., isolated from the fecal material of an alpaca.</title>
        <authorList>
            <person name="Miller S."/>
            <person name="Hendry M."/>
            <person name="King J."/>
            <person name="Sankaranarayanan K."/>
            <person name="Lawson P.A."/>
        </authorList>
    </citation>
    <scope>NUCLEOTIDE SEQUENCE [LARGE SCALE GENOMIC DNA]</scope>
    <source>
        <strain evidence="14 15">A1-XYC3</strain>
    </source>
</reference>
<evidence type="ECO:0000256" key="8">
    <source>
        <dbReference type="ARBA" id="ARBA00029447"/>
    </source>
</evidence>
<keyword evidence="2" id="KW-1003">Cell membrane</keyword>
<dbReference type="InterPro" id="IPR004090">
    <property type="entry name" value="Chemotax_Me-accpt_rcpt"/>
</dbReference>
<feature type="domain" description="Methyl-accepting transducer" evidence="12">
    <location>
        <begin position="380"/>
        <end position="637"/>
    </location>
</feature>
<dbReference type="Gene3D" id="3.30.450.20">
    <property type="entry name" value="PAS domain"/>
    <property type="match status" value="1"/>
</dbReference>
<dbReference type="PROSITE" id="PS50885">
    <property type="entry name" value="HAMP"/>
    <property type="match status" value="1"/>
</dbReference>
<feature type="coiled-coil region" evidence="10">
    <location>
        <begin position="636"/>
        <end position="667"/>
    </location>
</feature>
<protein>
    <submittedName>
        <fullName evidence="14">Methyl-accepting chemotaxis protein</fullName>
    </submittedName>
</protein>
<accession>A0ABU4JWH5</accession>
<dbReference type="InterPro" id="IPR003660">
    <property type="entry name" value="HAMP_dom"/>
</dbReference>
<feature type="domain" description="HAMP" evidence="13">
    <location>
        <begin position="309"/>
        <end position="361"/>
    </location>
</feature>
<dbReference type="SUPFAM" id="SSF58104">
    <property type="entry name" value="Methyl-accepting chemotaxis protein (MCP) signaling domain"/>
    <property type="match status" value="1"/>
</dbReference>
<evidence type="ECO:0000256" key="1">
    <source>
        <dbReference type="ARBA" id="ARBA00004651"/>
    </source>
</evidence>
<dbReference type="InterPro" id="IPR029151">
    <property type="entry name" value="Sensor-like_sf"/>
</dbReference>
<dbReference type="Pfam" id="PF00672">
    <property type="entry name" value="HAMP"/>
    <property type="match status" value="1"/>
</dbReference>
<dbReference type="InterPro" id="IPR004089">
    <property type="entry name" value="MCPsignal_dom"/>
</dbReference>
<name>A0ABU4JWH5_9CLOT</name>
<keyword evidence="5 11" id="KW-1133">Transmembrane helix</keyword>
<evidence type="ECO:0000313" key="14">
    <source>
        <dbReference type="EMBL" id="MDW8802511.1"/>
    </source>
</evidence>
<evidence type="ECO:0000256" key="2">
    <source>
        <dbReference type="ARBA" id="ARBA00022475"/>
    </source>
</evidence>
<dbReference type="Proteomes" id="UP001281656">
    <property type="component" value="Unassembled WGS sequence"/>
</dbReference>
<dbReference type="EMBL" id="JARUJP010000022">
    <property type="protein sequence ID" value="MDW8802511.1"/>
    <property type="molecule type" value="Genomic_DNA"/>
</dbReference>
<evidence type="ECO:0000256" key="5">
    <source>
        <dbReference type="ARBA" id="ARBA00022989"/>
    </source>
</evidence>
<evidence type="ECO:0000256" key="10">
    <source>
        <dbReference type="SAM" id="Coils"/>
    </source>
</evidence>